<dbReference type="Proteomes" id="UP001154265">
    <property type="component" value="Unassembled WGS sequence"/>
</dbReference>
<dbReference type="PANTHER" id="PTHR48090:SF7">
    <property type="entry name" value="RFBJ PROTEIN"/>
    <property type="match status" value="1"/>
</dbReference>
<dbReference type="SUPFAM" id="SSF53448">
    <property type="entry name" value="Nucleotide-diphospho-sugar transferases"/>
    <property type="match status" value="1"/>
</dbReference>
<dbReference type="PANTHER" id="PTHR48090">
    <property type="entry name" value="UNDECAPRENYL-PHOSPHATE 4-DEOXY-4-FORMAMIDO-L-ARABINOSE TRANSFERASE-RELATED"/>
    <property type="match status" value="1"/>
</dbReference>
<sequence>MLSVVIPCYNEVETIEAVIQAVKATPIPSLEIIIVDDYSTDGTRQLLQDHLAKTVDQVIYHEKNQGKGAALRTGFAVARGDIVIVQDADLEYDPQEYPTMIEPILNNKADVVFGSRFQGGRPHRVVYYWHRVGNGFLTTLSNIFTNINLTDMETCYKAFRREIIQGINICENRFGFEPEITAKVAKLNCRIYEVGISYYGRTYKEGKKIGWRDGFRAIYCILRYNLFA</sequence>
<comment type="caution">
    <text evidence="2">The sequence shown here is derived from an EMBL/GenBank/DDBJ whole genome shotgun (WGS) entry which is preliminary data.</text>
</comment>
<proteinExistence type="predicted"/>
<name>A0ABT6EZ20_9SYNE</name>
<evidence type="ECO:0000313" key="3">
    <source>
        <dbReference type="Proteomes" id="UP001154265"/>
    </source>
</evidence>
<keyword evidence="3" id="KW-1185">Reference proteome</keyword>
<dbReference type="Pfam" id="PF00535">
    <property type="entry name" value="Glycos_transf_2"/>
    <property type="match status" value="1"/>
</dbReference>
<dbReference type="EMBL" id="JAKKUT010000002">
    <property type="protein sequence ID" value="MDG2990455.1"/>
    <property type="molecule type" value="Genomic_DNA"/>
</dbReference>
<accession>A0ABT6EZ20</accession>
<dbReference type="InterPro" id="IPR001173">
    <property type="entry name" value="Glyco_trans_2-like"/>
</dbReference>
<dbReference type="CDD" id="cd04179">
    <property type="entry name" value="DPM_DPG-synthase_like"/>
    <property type="match status" value="1"/>
</dbReference>
<dbReference type="InterPro" id="IPR029044">
    <property type="entry name" value="Nucleotide-diphossugar_trans"/>
</dbReference>
<organism evidence="2 3">
    <name type="scientific">Candidatus Synechococcus calcipolaris G9</name>
    <dbReference type="NCBI Taxonomy" id="1497997"/>
    <lineage>
        <taxon>Bacteria</taxon>
        <taxon>Bacillati</taxon>
        <taxon>Cyanobacteriota</taxon>
        <taxon>Cyanophyceae</taxon>
        <taxon>Synechococcales</taxon>
        <taxon>Synechococcaceae</taxon>
        <taxon>Synechococcus</taxon>
    </lineage>
</organism>
<dbReference type="RefSeq" id="WP_277866366.1">
    <property type="nucleotide sequence ID" value="NZ_JAKKUT010000002.1"/>
</dbReference>
<protein>
    <submittedName>
        <fullName evidence="2">Glycosyltransferase family 2 protein</fullName>
    </submittedName>
</protein>
<reference evidence="2" key="2">
    <citation type="submission" date="2022-01" db="EMBL/GenBank/DDBJ databases">
        <authorList>
            <person name="Zivanovic Y."/>
            <person name="Moreira D."/>
            <person name="Lopez-Garcia P."/>
        </authorList>
    </citation>
    <scope>NUCLEOTIDE SEQUENCE</scope>
    <source>
        <strain evidence="2">G9</strain>
    </source>
</reference>
<reference evidence="2" key="1">
    <citation type="journal article" date="2022" name="Genome Biol. Evol.">
        <title>A New Gene Family Diagnostic for Intracellular Biomineralization of Amorphous Ca Carbonates by Cyanobacteria.</title>
        <authorList>
            <person name="Benzerara K."/>
            <person name="Duprat E."/>
            <person name="Bitard-Feildel T."/>
            <person name="Caumes G."/>
            <person name="Cassier-Chauvat C."/>
            <person name="Chauvat F."/>
            <person name="Dezi M."/>
            <person name="Diop S.I."/>
            <person name="Gaschignard G."/>
            <person name="Gorgen S."/>
            <person name="Gugger M."/>
            <person name="Lopez-Garcia P."/>
            <person name="Millet M."/>
            <person name="Skouri-Panet F."/>
            <person name="Moreira D."/>
            <person name="Callebaut I."/>
        </authorList>
    </citation>
    <scope>NUCLEOTIDE SEQUENCE</scope>
    <source>
        <strain evidence="2">G9</strain>
    </source>
</reference>
<dbReference type="InterPro" id="IPR050256">
    <property type="entry name" value="Glycosyltransferase_2"/>
</dbReference>
<dbReference type="Gene3D" id="3.90.550.10">
    <property type="entry name" value="Spore Coat Polysaccharide Biosynthesis Protein SpsA, Chain A"/>
    <property type="match status" value="1"/>
</dbReference>
<feature type="domain" description="Glycosyltransferase 2-like" evidence="1">
    <location>
        <begin position="3"/>
        <end position="165"/>
    </location>
</feature>
<gene>
    <name evidence="2" type="ORF">L3556_05840</name>
</gene>
<evidence type="ECO:0000259" key="1">
    <source>
        <dbReference type="Pfam" id="PF00535"/>
    </source>
</evidence>
<evidence type="ECO:0000313" key="2">
    <source>
        <dbReference type="EMBL" id="MDG2990455.1"/>
    </source>
</evidence>